<evidence type="ECO:0000259" key="15">
    <source>
        <dbReference type="PROSITE" id="PS50109"/>
    </source>
</evidence>
<evidence type="ECO:0000256" key="2">
    <source>
        <dbReference type="ARBA" id="ARBA00004651"/>
    </source>
</evidence>
<name>A0ABT4CZ26_9CLOT</name>
<dbReference type="Gene3D" id="3.30.565.10">
    <property type="entry name" value="Histidine kinase-like ATPase, C-terminal domain"/>
    <property type="match status" value="1"/>
</dbReference>
<keyword evidence="8" id="KW-0547">Nucleotide-binding</keyword>
<evidence type="ECO:0000256" key="5">
    <source>
        <dbReference type="ARBA" id="ARBA00022553"/>
    </source>
</evidence>
<dbReference type="PROSITE" id="PS50109">
    <property type="entry name" value="HIS_KIN"/>
    <property type="match status" value="1"/>
</dbReference>
<keyword evidence="7 14" id="KW-0812">Transmembrane</keyword>
<accession>A0ABT4CZ26</accession>
<dbReference type="Proteomes" id="UP001078443">
    <property type="component" value="Unassembled WGS sequence"/>
</dbReference>
<dbReference type="InterPro" id="IPR003661">
    <property type="entry name" value="HisK_dim/P_dom"/>
</dbReference>
<evidence type="ECO:0000256" key="7">
    <source>
        <dbReference type="ARBA" id="ARBA00022692"/>
    </source>
</evidence>
<dbReference type="SUPFAM" id="SSF55874">
    <property type="entry name" value="ATPase domain of HSP90 chaperone/DNA topoisomerase II/histidine kinase"/>
    <property type="match status" value="1"/>
</dbReference>
<feature type="transmembrane region" description="Helical" evidence="14">
    <location>
        <begin position="361"/>
        <end position="386"/>
    </location>
</feature>
<dbReference type="InterPro" id="IPR050398">
    <property type="entry name" value="HssS/ArlS-like"/>
</dbReference>
<evidence type="ECO:0000256" key="14">
    <source>
        <dbReference type="SAM" id="Phobius"/>
    </source>
</evidence>
<dbReference type="SMART" id="SM00388">
    <property type="entry name" value="HisKA"/>
    <property type="match status" value="1"/>
</dbReference>
<keyword evidence="11 14" id="KW-1133">Transmembrane helix</keyword>
<evidence type="ECO:0000256" key="6">
    <source>
        <dbReference type="ARBA" id="ARBA00022679"/>
    </source>
</evidence>
<keyword evidence="6" id="KW-0808">Transferase</keyword>
<keyword evidence="17" id="KW-1185">Reference proteome</keyword>
<dbReference type="CDD" id="cd00082">
    <property type="entry name" value="HisKA"/>
    <property type="match status" value="1"/>
</dbReference>
<sequence>MDTNLKNNIKDDKNKIMSSAFMTVLMIFIFSVISVGSYAPIKNLVINTEKSTKAYIESDNFIFTLRGLTDYLKKSKIQEDSWDNTGYEDLKSIKYYITNKDKTIKVTNIPDDEESKLQEIINKSRFYAHIQTDEKGNAKVDSLSKYKFNKSEFIRRLEISDEYKADYANLDITYIIPMDLSPYNDMFTYKIKDFNITSCCVLILVIGALSLLILTIIAFSIPYSVQSKISICRLFNKMFLELKGITWIAAISVLFTVLNELSYRVYSEFNIINIICDANMYFYIIGILTTFVLYLLVYLSIIYIKYIYHTGFKKGFIQNSALFRICSCIFRKIKTIFKKILSIDVTKDVYKEMVKILGINLIILWVVALFGAFGVILAIVYTIFLFKYLLKIIVNVKELNDISMKLADGDVDITINENMGIFSPICKNLNNIKDGFKVAVDKAVKSQKMKTDLISNVSHDLKTPLTSIITYIDLLKKQDITNETKKEYIDIIDRKSKRLSELIKDLFEASKASSGNIEFNLEKIDVIALFRQTLGELEEKINESTLQMKMKLPENKIICELDGKKTYRIFENIMCNILKYSMPNSRVYIDILENEKEVSFTFKNISNYEMNFDAEEITERFTRGDKSRNTEGSGLGLAIAKSFIELQNGELIINIDGDLFKLIVKFQKTEKE</sequence>
<dbReference type="Pfam" id="PF02518">
    <property type="entry name" value="HATPase_c"/>
    <property type="match status" value="1"/>
</dbReference>
<dbReference type="PANTHER" id="PTHR45528">
    <property type="entry name" value="SENSOR HISTIDINE KINASE CPXA"/>
    <property type="match status" value="1"/>
</dbReference>
<dbReference type="InterPro" id="IPR036097">
    <property type="entry name" value="HisK_dim/P_sf"/>
</dbReference>
<dbReference type="PANTHER" id="PTHR45528:SF1">
    <property type="entry name" value="SENSOR HISTIDINE KINASE CPXA"/>
    <property type="match status" value="1"/>
</dbReference>
<dbReference type="Gene3D" id="1.10.287.130">
    <property type="match status" value="1"/>
</dbReference>
<dbReference type="InterPro" id="IPR005467">
    <property type="entry name" value="His_kinase_dom"/>
</dbReference>
<feature type="transmembrane region" description="Helical" evidence="14">
    <location>
        <begin position="201"/>
        <end position="223"/>
    </location>
</feature>
<evidence type="ECO:0000313" key="16">
    <source>
        <dbReference type="EMBL" id="MCY6484231.1"/>
    </source>
</evidence>
<dbReference type="SMART" id="SM00387">
    <property type="entry name" value="HATPase_c"/>
    <property type="match status" value="1"/>
</dbReference>
<keyword evidence="13 14" id="KW-0472">Membrane</keyword>
<reference evidence="16" key="1">
    <citation type="submission" date="2022-12" db="EMBL/GenBank/DDBJ databases">
        <authorList>
            <person name="Wang J."/>
        </authorList>
    </citation>
    <scope>NUCLEOTIDE SEQUENCE</scope>
    <source>
        <strain evidence="16">HY-45-18</strain>
    </source>
</reference>
<keyword evidence="5" id="KW-0597">Phosphoprotein</keyword>
<evidence type="ECO:0000256" key="13">
    <source>
        <dbReference type="ARBA" id="ARBA00023136"/>
    </source>
</evidence>
<proteinExistence type="predicted"/>
<dbReference type="GO" id="GO:0016301">
    <property type="term" value="F:kinase activity"/>
    <property type="evidence" value="ECO:0007669"/>
    <property type="project" value="UniProtKB-KW"/>
</dbReference>
<organism evidence="16 17">
    <name type="scientific">Clostridium aestuarii</name>
    <dbReference type="NCBI Taxonomy" id="338193"/>
    <lineage>
        <taxon>Bacteria</taxon>
        <taxon>Bacillati</taxon>
        <taxon>Bacillota</taxon>
        <taxon>Clostridia</taxon>
        <taxon>Eubacteriales</taxon>
        <taxon>Clostridiaceae</taxon>
        <taxon>Clostridium</taxon>
    </lineage>
</organism>
<keyword evidence="4" id="KW-1003">Cell membrane</keyword>
<dbReference type="InterPro" id="IPR003594">
    <property type="entry name" value="HATPase_dom"/>
</dbReference>
<evidence type="ECO:0000256" key="9">
    <source>
        <dbReference type="ARBA" id="ARBA00022777"/>
    </source>
</evidence>
<evidence type="ECO:0000256" key="4">
    <source>
        <dbReference type="ARBA" id="ARBA00022475"/>
    </source>
</evidence>
<evidence type="ECO:0000256" key="10">
    <source>
        <dbReference type="ARBA" id="ARBA00022840"/>
    </source>
</evidence>
<dbReference type="SUPFAM" id="SSF47384">
    <property type="entry name" value="Homodimeric domain of signal transducing histidine kinase"/>
    <property type="match status" value="1"/>
</dbReference>
<dbReference type="Pfam" id="PF00512">
    <property type="entry name" value="HisKA"/>
    <property type="match status" value="1"/>
</dbReference>
<feature type="transmembrane region" description="Helical" evidence="14">
    <location>
        <begin position="281"/>
        <end position="304"/>
    </location>
</feature>
<evidence type="ECO:0000256" key="8">
    <source>
        <dbReference type="ARBA" id="ARBA00022741"/>
    </source>
</evidence>
<keyword evidence="12" id="KW-0902">Two-component regulatory system</keyword>
<keyword evidence="10" id="KW-0067">ATP-binding</keyword>
<dbReference type="EMBL" id="JAPQER010000002">
    <property type="protein sequence ID" value="MCY6484231.1"/>
    <property type="molecule type" value="Genomic_DNA"/>
</dbReference>
<dbReference type="EC" id="2.7.13.3" evidence="3"/>
<evidence type="ECO:0000313" key="17">
    <source>
        <dbReference type="Proteomes" id="UP001078443"/>
    </source>
</evidence>
<comment type="caution">
    <text evidence="16">The sequence shown here is derived from an EMBL/GenBank/DDBJ whole genome shotgun (WGS) entry which is preliminary data.</text>
</comment>
<feature type="domain" description="Histidine kinase" evidence="15">
    <location>
        <begin position="456"/>
        <end position="651"/>
    </location>
</feature>
<dbReference type="InterPro" id="IPR036890">
    <property type="entry name" value="HATPase_C_sf"/>
</dbReference>
<comment type="catalytic activity">
    <reaction evidence="1">
        <text>ATP + protein L-histidine = ADP + protein N-phospho-L-histidine.</text>
        <dbReference type="EC" id="2.7.13.3"/>
    </reaction>
</comment>
<comment type="subcellular location">
    <subcellularLocation>
        <location evidence="2">Cell membrane</location>
        <topology evidence="2">Multi-pass membrane protein</topology>
    </subcellularLocation>
</comment>
<feature type="transmembrane region" description="Helical" evidence="14">
    <location>
        <begin position="20"/>
        <end position="41"/>
    </location>
</feature>
<keyword evidence="9 16" id="KW-0418">Kinase</keyword>
<feature type="transmembrane region" description="Helical" evidence="14">
    <location>
        <begin position="244"/>
        <end position="261"/>
    </location>
</feature>
<evidence type="ECO:0000256" key="3">
    <source>
        <dbReference type="ARBA" id="ARBA00012438"/>
    </source>
</evidence>
<gene>
    <name evidence="16" type="ORF">OW763_07660</name>
</gene>
<protein>
    <recommendedName>
        <fullName evidence="3">histidine kinase</fullName>
        <ecNumber evidence="3">2.7.13.3</ecNumber>
    </recommendedName>
</protein>
<evidence type="ECO:0000256" key="11">
    <source>
        <dbReference type="ARBA" id="ARBA00022989"/>
    </source>
</evidence>
<dbReference type="RefSeq" id="WP_268040501.1">
    <property type="nucleotide sequence ID" value="NZ_JAPQER010000002.1"/>
</dbReference>
<evidence type="ECO:0000256" key="1">
    <source>
        <dbReference type="ARBA" id="ARBA00000085"/>
    </source>
</evidence>
<evidence type="ECO:0000256" key="12">
    <source>
        <dbReference type="ARBA" id="ARBA00023012"/>
    </source>
</evidence>